<name>A0ABD0SXW9_LOXSC</name>
<dbReference type="SUPFAM" id="SSF56112">
    <property type="entry name" value="Protein kinase-like (PK-like)"/>
    <property type="match status" value="1"/>
</dbReference>
<evidence type="ECO:0000313" key="2">
    <source>
        <dbReference type="EMBL" id="KAL0829688.1"/>
    </source>
</evidence>
<dbReference type="PANTHER" id="PTHR11012">
    <property type="entry name" value="PROTEIN KINASE-LIKE DOMAIN-CONTAINING"/>
    <property type="match status" value="1"/>
</dbReference>
<feature type="domain" description="CHK kinase-like" evidence="1">
    <location>
        <begin position="133"/>
        <end position="324"/>
    </location>
</feature>
<accession>A0ABD0SXW9</accession>
<dbReference type="Gene3D" id="3.90.1200.10">
    <property type="match status" value="1"/>
</dbReference>
<dbReference type="InterPro" id="IPR004119">
    <property type="entry name" value="EcKL"/>
</dbReference>
<dbReference type="Pfam" id="PF02958">
    <property type="entry name" value="EcKL"/>
    <property type="match status" value="1"/>
</dbReference>
<dbReference type="SMART" id="SM00587">
    <property type="entry name" value="CHK"/>
    <property type="match status" value="1"/>
</dbReference>
<protein>
    <recommendedName>
        <fullName evidence="1">CHK kinase-like domain-containing protein</fullName>
    </recommendedName>
</protein>
<evidence type="ECO:0000259" key="1">
    <source>
        <dbReference type="SMART" id="SM00587"/>
    </source>
</evidence>
<evidence type="ECO:0000313" key="3">
    <source>
        <dbReference type="Proteomes" id="UP001549921"/>
    </source>
</evidence>
<dbReference type="InterPro" id="IPR015897">
    <property type="entry name" value="CHK_kinase-like"/>
</dbReference>
<dbReference type="PANTHER" id="PTHR11012:SF30">
    <property type="entry name" value="PROTEIN KINASE-LIKE DOMAIN-CONTAINING"/>
    <property type="match status" value="1"/>
</dbReference>
<dbReference type="EMBL" id="JBEDNZ010000014">
    <property type="protein sequence ID" value="KAL0829688.1"/>
    <property type="molecule type" value="Genomic_DNA"/>
</dbReference>
<dbReference type="Proteomes" id="UP001549921">
    <property type="component" value="Unassembled WGS sequence"/>
</dbReference>
<comment type="caution">
    <text evidence="2">The sequence shown here is derived from an EMBL/GenBank/DDBJ whole genome shotgun (WGS) entry which is preliminary data.</text>
</comment>
<sequence length="416" mass="47775">MASFQFEGALEGISEKQQQFIREVLENRGFANNKVLFEPASKAGDNYIANVKRITVKVDGGNDFKMIAKIAPQIDGVRSMTNAIVLFNNEIIMYEQVIPKFKSLQKEADVPEKDRLKFAQCYGCLSEEPHEVILLEDLKVLDYTMLDRLSSMNEDAVLLVLKNFAILHSMSFVLKHLEPETYKSFSSRLVPQWRNMFHKQEVIAHMEQIENGALEVLDDDSYKKAIRGTVSQTHTLIDKNKKHENPKYFVIQQGDGWTNNIMFKLNGDKPVDSIMIDYQMSSETSPVADLLYFIFLCTDHATRSKHYLQWIDYYHEQLEKSLSEYGLKANFVYPKDHLDAELKRYSRVYLGVVILLTSVISRNTEEAAEMHDAISNLDEGKLEDLQLGSLSGDTVTKYKHSLQGLVDSYRQFGYMS</sequence>
<proteinExistence type="predicted"/>
<gene>
    <name evidence="2" type="ORF">ABMA28_003193</name>
</gene>
<dbReference type="InterPro" id="IPR011009">
    <property type="entry name" value="Kinase-like_dom_sf"/>
</dbReference>
<dbReference type="AlphaFoldDB" id="A0ABD0SXW9"/>
<reference evidence="2 3" key="1">
    <citation type="submission" date="2024-06" db="EMBL/GenBank/DDBJ databases">
        <title>A chromosome-level genome assembly of beet webworm, Loxostege sticticalis.</title>
        <authorList>
            <person name="Zhang Y."/>
        </authorList>
    </citation>
    <scope>NUCLEOTIDE SEQUENCE [LARGE SCALE GENOMIC DNA]</scope>
    <source>
        <strain evidence="2">AQ028</strain>
        <tissue evidence="2">Male pupae</tissue>
    </source>
</reference>
<organism evidence="2 3">
    <name type="scientific">Loxostege sticticalis</name>
    <name type="common">Beet webworm moth</name>
    <dbReference type="NCBI Taxonomy" id="481309"/>
    <lineage>
        <taxon>Eukaryota</taxon>
        <taxon>Metazoa</taxon>
        <taxon>Ecdysozoa</taxon>
        <taxon>Arthropoda</taxon>
        <taxon>Hexapoda</taxon>
        <taxon>Insecta</taxon>
        <taxon>Pterygota</taxon>
        <taxon>Neoptera</taxon>
        <taxon>Endopterygota</taxon>
        <taxon>Lepidoptera</taxon>
        <taxon>Glossata</taxon>
        <taxon>Ditrysia</taxon>
        <taxon>Pyraloidea</taxon>
        <taxon>Crambidae</taxon>
        <taxon>Pyraustinae</taxon>
        <taxon>Loxostege</taxon>
    </lineage>
</organism>